<dbReference type="Proteomes" id="UP000199459">
    <property type="component" value="Unassembled WGS sequence"/>
</dbReference>
<reference evidence="1 2" key="1">
    <citation type="submission" date="2016-10" db="EMBL/GenBank/DDBJ databases">
        <authorList>
            <person name="de Groot N.N."/>
        </authorList>
    </citation>
    <scope>NUCLEOTIDE SEQUENCE [LARGE SCALE GENOMIC DNA]</scope>
    <source>
        <strain evidence="1 2">Nm22</strain>
    </source>
</reference>
<dbReference type="RefSeq" id="WP_090633356.1">
    <property type="nucleotide sequence ID" value="NZ_FOCP01000018.1"/>
</dbReference>
<proteinExistence type="predicted"/>
<organism evidence="1 2">
    <name type="scientific">Nitrosomonas marina</name>
    <dbReference type="NCBI Taxonomy" id="917"/>
    <lineage>
        <taxon>Bacteria</taxon>
        <taxon>Pseudomonadati</taxon>
        <taxon>Pseudomonadota</taxon>
        <taxon>Betaproteobacteria</taxon>
        <taxon>Nitrosomonadales</taxon>
        <taxon>Nitrosomonadaceae</taxon>
        <taxon>Nitrosomonas</taxon>
    </lineage>
</organism>
<protein>
    <submittedName>
        <fullName evidence="1">Uncharacterized protein</fullName>
    </submittedName>
</protein>
<sequence length="128" mass="14619">MIDENCVESRLTRWARIKMQTGVKLGFPERSAFMNMTPAGSDPVIDPGVDLEFQQTDLAYNQLPEIPKLVIRKEFLSTCKNEASKAYQLGIAIRTFRQYKHNAYKLMANLLNAHLTHDAEKVYKSANL</sequence>
<evidence type="ECO:0000313" key="1">
    <source>
        <dbReference type="EMBL" id="SEN43728.1"/>
    </source>
</evidence>
<dbReference type="EMBL" id="FOCP01000018">
    <property type="protein sequence ID" value="SEN43728.1"/>
    <property type="molecule type" value="Genomic_DNA"/>
</dbReference>
<evidence type="ECO:0000313" key="2">
    <source>
        <dbReference type="Proteomes" id="UP000199459"/>
    </source>
</evidence>
<gene>
    <name evidence="1" type="ORF">SAMN05216325_11839</name>
</gene>
<dbReference type="AlphaFoldDB" id="A0A1H8GK93"/>
<accession>A0A1H8GK93</accession>
<name>A0A1H8GK93_9PROT</name>
<dbReference type="OrthoDB" id="8548247at2"/>